<protein>
    <submittedName>
        <fullName evidence="2">Uncharacterized protein</fullName>
    </submittedName>
</protein>
<reference evidence="2 3" key="1">
    <citation type="journal article" date="2020" name="Mol. Plant">
        <title>The Chromosome-Based Rubber Tree Genome Provides New Insights into Spurge Genome Evolution and Rubber Biosynthesis.</title>
        <authorList>
            <person name="Liu J."/>
            <person name="Shi C."/>
            <person name="Shi C.C."/>
            <person name="Li W."/>
            <person name="Zhang Q.J."/>
            <person name="Zhang Y."/>
            <person name="Li K."/>
            <person name="Lu H.F."/>
            <person name="Shi C."/>
            <person name="Zhu S.T."/>
            <person name="Xiao Z.Y."/>
            <person name="Nan H."/>
            <person name="Yue Y."/>
            <person name="Zhu X.G."/>
            <person name="Wu Y."/>
            <person name="Hong X.N."/>
            <person name="Fan G.Y."/>
            <person name="Tong Y."/>
            <person name="Zhang D."/>
            <person name="Mao C.L."/>
            <person name="Liu Y.L."/>
            <person name="Hao S.J."/>
            <person name="Liu W.Q."/>
            <person name="Lv M.Q."/>
            <person name="Zhang H.B."/>
            <person name="Liu Y."/>
            <person name="Hu-Tang G.R."/>
            <person name="Wang J.P."/>
            <person name="Wang J.H."/>
            <person name="Sun Y.H."/>
            <person name="Ni S.B."/>
            <person name="Chen W.B."/>
            <person name="Zhang X.C."/>
            <person name="Jiao Y.N."/>
            <person name="Eichler E.E."/>
            <person name="Li G.H."/>
            <person name="Liu X."/>
            <person name="Gao L.Z."/>
        </authorList>
    </citation>
    <scope>NUCLEOTIDE SEQUENCE [LARGE SCALE GENOMIC DNA]</scope>
    <source>
        <strain evidence="3">cv. GT1</strain>
        <tissue evidence="2">Leaf</tissue>
    </source>
</reference>
<gene>
    <name evidence="2" type="ORF">GH714_036141</name>
</gene>
<proteinExistence type="predicted"/>
<evidence type="ECO:0000313" key="3">
    <source>
        <dbReference type="Proteomes" id="UP000467840"/>
    </source>
</evidence>
<keyword evidence="1" id="KW-0175">Coiled coil</keyword>
<sequence>MRRHRAPSPLRLIMLHGGSNASDDDNPLRDIPLPTSPKAHHSMHKQVLRSYLLMLIRDREDKVKAIKSRVADLEEQISRLKVKIIELNVEEASLMQLEDDLLVDHMIEKGVILFEGDTLRELVAFIEAKIWEH</sequence>
<organism evidence="2 3">
    <name type="scientific">Hevea brasiliensis</name>
    <name type="common">Para rubber tree</name>
    <name type="synonym">Siphonia brasiliensis</name>
    <dbReference type="NCBI Taxonomy" id="3981"/>
    <lineage>
        <taxon>Eukaryota</taxon>
        <taxon>Viridiplantae</taxon>
        <taxon>Streptophyta</taxon>
        <taxon>Embryophyta</taxon>
        <taxon>Tracheophyta</taxon>
        <taxon>Spermatophyta</taxon>
        <taxon>Magnoliopsida</taxon>
        <taxon>eudicotyledons</taxon>
        <taxon>Gunneridae</taxon>
        <taxon>Pentapetalae</taxon>
        <taxon>rosids</taxon>
        <taxon>fabids</taxon>
        <taxon>Malpighiales</taxon>
        <taxon>Euphorbiaceae</taxon>
        <taxon>Crotonoideae</taxon>
        <taxon>Micrandreae</taxon>
        <taxon>Hevea</taxon>
    </lineage>
</organism>
<name>A0A6A6N9T2_HEVBR</name>
<accession>A0A6A6N9T2</accession>
<keyword evidence="3" id="KW-1185">Reference proteome</keyword>
<comment type="caution">
    <text evidence="2">The sequence shown here is derived from an EMBL/GenBank/DDBJ whole genome shotgun (WGS) entry which is preliminary data.</text>
</comment>
<feature type="coiled-coil region" evidence="1">
    <location>
        <begin position="56"/>
        <end position="90"/>
    </location>
</feature>
<dbReference type="EMBL" id="JAAGAX010000003">
    <property type="protein sequence ID" value="KAF2321243.1"/>
    <property type="molecule type" value="Genomic_DNA"/>
</dbReference>
<evidence type="ECO:0000256" key="1">
    <source>
        <dbReference type="SAM" id="Coils"/>
    </source>
</evidence>
<dbReference type="Proteomes" id="UP000467840">
    <property type="component" value="Chromosome 10"/>
</dbReference>
<dbReference type="AlphaFoldDB" id="A0A6A6N9T2"/>
<evidence type="ECO:0000313" key="2">
    <source>
        <dbReference type="EMBL" id="KAF2321243.1"/>
    </source>
</evidence>